<dbReference type="InterPro" id="IPR011050">
    <property type="entry name" value="Pectin_lyase_fold/virulence"/>
</dbReference>
<organism evidence="16 17">
    <name type="scientific">Termitidicoccus mucosus</name>
    <dbReference type="NCBI Taxonomy" id="1184151"/>
    <lineage>
        <taxon>Bacteria</taxon>
        <taxon>Pseudomonadati</taxon>
        <taxon>Verrucomicrobiota</taxon>
        <taxon>Opitutia</taxon>
        <taxon>Opitutales</taxon>
        <taxon>Opitutaceae</taxon>
        <taxon>Termitidicoccus</taxon>
    </lineage>
</organism>
<dbReference type="GO" id="GO:0015344">
    <property type="term" value="F:siderophore uptake transmembrane transporter activity"/>
    <property type="evidence" value="ECO:0007669"/>
    <property type="project" value="TreeGrafter"/>
</dbReference>
<dbReference type="InterPro" id="IPR013098">
    <property type="entry name" value="Ig_I-set"/>
</dbReference>
<dbReference type="SUPFAM" id="SSF101898">
    <property type="entry name" value="NHL repeat"/>
    <property type="match status" value="1"/>
</dbReference>
<feature type="domain" description="Fibronectin type-III" evidence="15">
    <location>
        <begin position="1052"/>
        <end position="1147"/>
    </location>
</feature>
<comment type="similarity">
    <text evidence="12">Belongs to the TonB-dependent receptor family.</text>
</comment>
<dbReference type="PROSITE" id="PS50835">
    <property type="entry name" value="IG_LIKE"/>
    <property type="match status" value="2"/>
</dbReference>
<keyword evidence="7" id="KW-0677">Repeat</keyword>
<gene>
    <name evidence="16" type="ORF">AW736_03085</name>
</gene>
<evidence type="ECO:0000259" key="15">
    <source>
        <dbReference type="PROSITE" id="PS50853"/>
    </source>
</evidence>
<dbReference type="PROSITE" id="PS50853">
    <property type="entry name" value="FN3"/>
    <property type="match status" value="4"/>
</dbReference>
<dbReference type="PANTHER" id="PTHR32552:SF68">
    <property type="entry name" value="FERRICHROME OUTER MEMBRANE TRANSPORTER_PHAGE RECEPTOR"/>
    <property type="match status" value="1"/>
</dbReference>
<dbReference type="GO" id="GO:0005509">
    <property type="term" value="F:calcium ion binding"/>
    <property type="evidence" value="ECO:0007669"/>
    <property type="project" value="InterPro"/>
</dbReference>
<evidence type="ECO:0000256" key="11">
    <source>
        <dbReference type="ARBA" id="ARBA00023237"/>
    </source>
</evidence>
<dbReference type="Gene3D" id="2.40.10.500">
    <property type="match status" value="2"/>
</dbReference>
<dbReference type="OrthoDB" id="194339at2"/>
<dbReference type="Pfam" id="PF00041">
    <property type="entry name" value="fn3"/>
    <property type="match status" value="2"/>
</dbReference>
<feature type="domain" description="Fibronectin type-III" evidence="15">
    <location>
        <begin position="1412"/>
        <end position="1508"/>
    </location>
</feature>
<feature type="region of interest" description="Disordered" evidence="13">
    <location>
        <begin position="2062"/>
        <end position="2083"/>
    </location>
</feature>
<dbReference type="SMART" id="SM00409">
    <property type="entry name" value="IG"/>
    <property type="match status" value="2"/>
</dbReference>
<dbReference type="SUPFAM" id="SSF56935">
    <property type="entry name" value="Porins"/>
    <property type="match status" value="1"/>
</dbReference>
<dbReference type="SUPFAM" id="SSF51126">
    <property type="entry name" value="Pectin lyase-like"/>
    <property type="match status" value="1"/>
</dbReference>
<dbReference type="Pfam" id="PF07679">
    <property type="entry name" value="I-set"/>
    <property type="match status" value="1"/>
</dbReference>
<keyword evidence="8" id="KW-0408">Iron</keyword>
<protein>
    <recommendedName>
        <fullName evidence="18">Staphylococcus aureus surface protein A</fullName>
    </recommendedName>
</protein>
<dbReference type="InterPro" id="IPR036116">
    <property type="entry name" value="FN3_sf"/>
</dbReference>
<keyword evidence="4" id="KW-0410">Iron transport</keyword>
<dbReference type="InterPro" id="IPR012334">
    <property type="entry name" value="Pectin_lyas_fold"/>
</dbReference>
<comment type="caution">
    <text evidence="16">The sequence shown here is derived from an EMBL/GenBank/DDBJ whole genome shotgun (WGS) entry which is preliminary data.</text>
</comment>
<evidence type="ECO:0000256" key="6">
    <source>
        <dbReference type="ARBA" id="ARBA00022729"/>
    </source>
</evidence>
<dbReference type="SUPFAM" id="SSF49313">
    <property type="entry name" value="Cadherin-like"/>
    <property type="match status" value="4"/>
</dbReference>
<dbReference type="SMART" id="SM00408">
    <property type="entry name" value="IGc2"/>
    <property type="match status" value="2"/>
</dbReference>
<feature type="domain" description="Ig-like" evidence="14">
    <location>
        <begin position="2698"/>
        <end position="2778"/>
    </location>
</feature>
<dbReference type="SUPFAM" id="SSF49265">
    <property type="entry name" value="Fibronectin type III"/>
    <property type="match status" value="3"/>
</dbReference>
<dbReference type="InterPro" id="IPR011042">
    <property type="entry name" value="6-blade_b-propeller_TolB-like"/>
</dbReference>
<dbReference type="InterPro" id="IPR007110">
    <property type="entry name" value="Ig-like_dom"/>
</dbReference>
<dbReference type="PANTHER" id="PTHR32552">
    <property type="entry name" value="FERRICHROME IRON RECEPTOR-RELATED"/>
    <property type="match status" value="1"/>
</dbReference>
<dbReference type="SUPFAM" id="SSF48726">
    <property type="entry name" value="Immunoglobulin"/>
    <property type="match status" value="2"/>
</dbReference>
<keyword evidence="2 12" id="KW-0813">Transport</keyword>
<evidence type="ECO:0000256" key="9">
    <source>
        <dbReference type="ARBA" id="ARBA00023065"/>
    </source>
</evidence>
<dbReference type="EMBL" id="LRRQ01000027">
    <property type="protein sequence ID" value="OAM91456.1"/>
    <property type="molecule type" value="Genomic_DNA"/>
</dbReference>
<dbReference type="Pfam" id="PF07715">
    <property type="entry name" value="Plug"/>
    <property type="match status" value="1"/>
</dbReference>
<comment type="subcellular location">
    <subcellularLocation>
        <location evidence="1 12">Cell outer membrane</location>
        <topology evidence="1 12">Multi-pass membrane protein</topology>
    </subcellularLocation>
</comment>
<evidence type="ECO:0000256" key="5">
    <source>
        <dbReference type="ARBA" id="ARBA00022692"/>
    </source>
</evidence>
<evidence type="ECO:0008006" key="18">
    <source>
        <dbReference type="Google" id="ProtNLM"/>
    </source>
</evidence>
<name>A0A178IQF7_9BACT</name>
<proteinExistence type="inferred from homology"/>
<dbReference type="InterPro" id="IPR039426">
    <property type="entry name" value="TonB-dep_rcpt-like"/>
</dbReference>
<feature type="domain" description="Fibronectin type-III" evidence="15">
    <location>
        <begin position="608"/>
        <end position="703"/>
    </location>
</feature>
<dbReference type="InterPro" id="IPR036942">
    <property type="entry name" value="Beta-barrel_TonB_sf"/>
</dbReference>
<evidence type="ECO:0000256" key="7">
    <source>
        <dbReference type="ARBA" id="ARBA00022737"/>
    </source>
</evidence>
<keyword evidence="5 12" id="KW-0812">Transmembrane</keyword>
<keyword evidence="10 12" id="KW-0472">Membrane</keyword>
<sequence>MKKMKKRLCPLPILVPLCLVLAIVVSVVFGFAPLQAGIVTAPSSAFNLTGFASGATGGGVIDEADPAYRKVTTALEFITAIRDANSTPKGVTTPKVIEIMNDLNLGWNEIGAEAQGLASNPARAHNAPKLHPVLIASGVTLLDIKPKAGGLTLFSANGSTIRHCTFNVKSTTNIIIRNLRFDEMWEWDEATKGDYDSNDWDFITLGNGGDTSHVWIDHCTFTKAYDGITDMKAKAANVTYSWCRIEGGDDAPGGFIRQQIDALEAGKSGTTVYKFLRDTAGFTPEEIAFIMRGQKKGILMGANSLKAENALLTGTFHHILMTNLWDRAIPRLRGGNVHIYNSILDDTEALVAKRLRDTRAAALTSAQQNTLANTYHFNPPLNGCISTEDGAILLEKSVYTDCLWPLRNNQTDVNNPAYTGKILGLDVIYNFTNTDTTVTTVRGNSTDEGNPLGPKQAAIKPFSWNLAGGVLPYTISYMDDPSTLETILQAGAGAGVIEWSDGDKYNWLKTTYPAAPVADVAPVITVQPRSQAAIAGATVTLSVVATGSPVLSYQWYKDSAVVSTGGTGSTLTLANIGAANEGSYHVVVSNGIAPDATSDTAVIALAAPPLPPVAAAATAITGSTFTANWAASDNATGYSIDVSPDPLFGSFWPGCETLDVGNVTSKTITGLNPATTYYYRVRATVGSYATADSNVITAATSNVTLNALVNDAMGDNDRNSAVASPTATNTQWVTNSSGAFTPSATGLKWTLNGTSNAMCLGYFPLVSVGIGEANSVTLTLNFTTGDNGATVGNLRTALINDTAGGRVTADGFSSTNSAYDGDVGYGVFSASSNVGAGNTIDLVLRTYKRNATGSTNLLGTLGDWGDAAGTTTSQMGNSSDATGYLAANTAYTLAITLSYDGTTLSIRTQLTGGNMSGMDYTVTDNTTPILGFNALAIRPDKAAGQFSFLNITGLQITQGAGTPIPAVPSIYSASTATGRQGNAFTYATAATNGPITHYAATGLPAGLTCDSNTGVISGAPVESGTFDVTLTATNANGAGTPFALTLTIGGPPPVAPAVSEATIPTASGFTANWAAVPGASGYLLDVSTSPDFSTFVSGYEGLDVGDATSYTLADLAPGTTYYYRVSACAGDVVGDSSATITVTTSAGGSGYLVNDTFTDTDRIGGSDGSSTSKTGGPFAVTPTGTNTQWVANQVSTLVATGTDLTWSYTGVSSVMAMGYFPDVTVGTSGTVTVQLKFTTGAAGTGVDNLRAILIDDTVGGRVDNDGFSSSEARQNGDKGYAVFSAASTVGNGTTDLGLKTYKRTTTASDDLLSSSGNWTTIAPASAGSTGYLEGGTAYTLTFMLAYDGATLSMRTKLEGGNFTGLDYTVTDSASPVLTFNAIGLRLGKGTLQFSQLKFDSLKIWEGDEPAAAPAAPVLSAATGVAADGFSVNWTASPGATGYYLDVSTDPAFGSFVAGYNNLNIGNVTSYAVTGLMPGVTYYYRVRAAGAGGTSASSASGTVATTAAASYLVNDTFTDYDRIGGFDGSATAPDSPIVSVPTDTNTQWVATSTSTLVATGTGMVWNYVGTGNSMAVGYFPDVTVAASSTVTVQLKFTTGVVGTGTNNLRIALLNDTANGRFSTDGVTASSSYYEGDTGYAIMSASSNIGNSTANLVLRTYKRINTTATDLLGTAGNWGTATGTTSQIGNSTGSTGYLQGENDYTLTVTLAKNTAGTEMTIGTKLEGGNFSGLEYSVVDQDATVAITSTFNALAFRLGGSTTQYDHIKFTSLKIWEGEEPAASAPVINSPLTATATVGEAFNYTITASNSPTSYAATGLPIGLSLDPATGVITGTPLESGTFNVALAATNDVGTSPAVTLVLTVNPAVTAVPVITSATTATAVVGTEFTYTITADNSPAGFAATGLPASFALDPATGVISGTAVTGDIGPHPVVLTATNAIGASLPVTLTLTVEPPPALATPVASPATGVTTTGFIARWETVTGATGYRLDIATDSAFSSFVSGYNDLDVGAARLRAITGLAPDTPYYYRVRAADDSGPTASSNVITVRTADTETVLVDDRFDDTDRIGGADGSTSTSSSPVIGTPTATNTQWLASRVKQLVASATGMKWNFDTTSSIGALGYFPAFNVNNGQTVTLKLDFTTGTFGPAANNLRIALLNGVANGRRATDGFNPGGTGDPAFVGDIGYGIFTNSMVGGTAASPVTLAVNKRLATSNAALLNTTADWGTPPNSTENMGSSGTPPDDHLFAANTAYSLIVTLTRESATSLAITAQITGGNLTRLICTGVDITEPVTTFDTIAFRFGQGSNQFSDVTFTGLTIATTGSGVATEPPSITSALTASGLLGSPFTYTIAASNMPTGFTASGLPAGLALNPATGVISGTPAVTGSFAVTIGASNAIGSDSRQLDLRVTAGQSDIGTVVSPGGLGGPTSTVFDADGNGFIADVASGTIKKVAPGGAVSTFATIPQLAVLAIDAAGNLYTAGDDGNVRKVLADGTVVSPALATGVTTPGGIAAGPDGVVYVSKTAANTIVKITSAGVVSTLAGSGAAGSADSATGTAATFNGPTGLALNSATGLLYVADTVNCTLREINLATGAVATVAGQPGVPGDTGSAGDNGKAADGTLDTPEAIAIDDAGLLYIADTGNNLIRGFDPVSGALVTLAGDTGATTLSAPAGLAFDPVSGLLHVADTGNNALRVVTIKPVIAAKITDRVVALGSSVTLDGTAWASPAAAYVWSVHGQPLPATGATLSIDVNSVTDSGVYTIVATNTAGSGTASMRLTVSDDNWSGGSGSGGGGGGAPGLWLLAGIALLVLVRKLALHRATLLALLLSLLAIHATPFSASLMAQQTAADEDDTPDEVVAMSAFEVRSESVKGYTASESVTGTRVASLLRELPFNVNVVTSEFISDFNALELADQLSNVSSFSPSENTGQYQLRGFQASTQLVDGFRRVGLTGVTVTDRVEVIKGPAASIYGAIQPGGAVNTLRKKPTSTPKYGVTAGFGTKDQARGSFYASGPAGTSDKLFYRIDTEYRTADRQQEFAKTRNEYIAAQLVYKPTSRTTIGLFIDYADRHDFNTYQMATAAVNLDTSNPPSWFTYSLDGYQRYFAKSYTQYFGMDYDYYDFNLLGPNANKYNRLTAGSLTLDHKFNAAWSLRASFNMSYNPTHGEKAAATYYPFGEAAVSSATTEPPPASVKLTPQHDEGVTKATGLQIDNLFRFSTGPVRHQFLVTTDYYRNSDYALSIKWPVSLYYDPLDPYGAHGIYRSYDYPTWEEDPSNYTVPSTHAKTISRDYGIFLSERATMFNGRLIAMIGGRYDYVDSTAEHKPTEDEPTAKKTDYNVDAWTYQAGLTAIVSRNISLYANASSAFDPQPQLDENDEPLPNIESDGYEFGVKLTLLQERLNITLNRFHIRQKNLVTSITDAITQQKEVILTGEQIAKGYEVDFNWQVTRSLNVVGGYGYVDAKITDAGKLNWMNDTTPRRVPKHNLGTAVRYEFVNGRLKGLFALAGVTYYSKSLVNLGSGKALVPYTGAPTVSGMQQNQIYNARFPNGGLPYPYLPENAVVTYYDSATKYLYWTDVAGAATTVDLMKYSYADPYMSGMSYVLDGREQNYNRSSIVWKAGVGYKFKTRSFGHRLSHKIQVNMDNVFDEKSTLAGGIPLTERTVMVTYSLSF</sequence>
<evidence type="ECO:0000259" key="14">
    <source>
        <dbReference type="PROSITE" id="PS50835"/>
    </source>
</evidence>
<dbReference type="InterPro" id="IPR003598">
    <property type="entry name" value="Ig_sub2"/>
</dbReference>
<dbReference type="Gene3D" id="2.120.10.30">
    <property type="entry name" value="TolB, C-terminal domain"/>
    <property type="match status" value="1"/>
</dbReference>
<keyword evidence="9" id="KW-0406">Ion transport</keyword>
<dbReference type="Pfam" id="PF05345">
    <property type="entry name" value="He_PIG"/>
    <property type="match status" value="4"/>
</dbReference>
<dbReference type="InterPro" id="IPR003961">
    <property type="entry name" value="FN3_dom"/>
</dbReference>
<evidence type="ECO:0000256" key="2">
    <source>
        <dbReference type="ARBA" id="ARBA00022448"/>
    </source>
</evidence>
<keyword evidence="11 12" id="KW-0998">Cell outer membrane</keyword>
<dbReference type="InterPro" id="IPR036179">
    <property type="entry name" value="Ig-like_dom_sf"/>
</dbReference>
<evidence type="ECO:0000313" key="16">
    <source>
        <dbReference type="EMBL" id="OAM91456.1"/>
    </source>
</evidence>
<dbReference type="Gene3D" id="2.40.170.20">
    <property type="entry name" value="TonB-dependent receptor, beta-barrel domain"/>
    <property type="match status" value="1"/>
</dbReference>
<evidence type="ECO:0000256" key="1">
    <source>
        <dbReference type="ARBA" id="ARBA00004571"/>
    </source>
</evidence>
<evidence type="ECO:0000256" key="4">
    <source>
        <dbReference type="ARBA" id="ARBA00022496"/>
    </source>
</evidence>
<feature type="domain" description="Ig-like" evidence="14">
    <location>
        <begin position="522"/>
        <end position="604"/>
    </location>
</feature>
<keyword evidence="6" id="KW-0732">Signal</keyword>
<dbReference type="CDD" id="cd00063">
    <property type="entry name" value="FN3"/>
    <property type="match status" value="4"/>
</dbReference>
<keyword evidence="17" id="KW-1185">Reference proteome</keyword>
<keyword evidence="3 12" id="KW-1134">Transmembrane beta strand</keyword>
<dbReference type="InterPro" id="IPR012910">
    <property type="entry name" value="Plug_dom"/>
</dbReference>
<dbReference type="Proteomes" id="UP000078486">
    <property type="component" value="Unassembled WGS sequence"/>
</dbReference>
<feature type="domain" description="Fibronectin type-III" evidence="15">
    <location>
        <begin position="1959"/>
        <end position="2051"/>
    </location>
</feature>
<dbReference type="RefSeq" id="WP_068768808.1">
    <property type="nucleotide sequence ID" value="NZ_CP109796.1"/>
</dbReference>
<accession>A0A178IQF7</accession>
<dbReference type="InterPro" id="IPR015919">
    <property type="entry name" value="Cadherin-like_sf"/>
</dbReference>
<dbReference type="InterPro" id="IPR037066">
    <property type="entry name" value="Plug_dom_sf"/>
</dbReference>
<evidence type="ECO:0000256" key="13">
    <source>
        <dbReference type="SAM" id="MobiDB-lite"/>
    </source>
</evidence>
<dbReference type="Pfam" id="PF13927">
    <property type="entry name" value="Ig_3"/>
    <property type="match status" value="1"/>
</dbReference>
<evidence type="ECO:0000256" key="3">
    <source>
        <dbReference type="ARBA" id="ARBA00022452"/>
    </source>
</evidence>
<evidence type="ECO:0000256" key="10">
    <source>
        <dbReference type="ARBA" id="ARBA00023136"/>
    </source>
</evidence>
<reference evidence="16 17" key="1">
    <citation type="submission" date="2016-01" db="EMBL/GenBank/DDBJ databases">
        <title>High potential of lignocellulose degradation of a new Verrucomicrobia species.</title>
        <authorList>
            <person name="Wang Y."/>
            <person name="Shi Y."/>
            <person name="Qiu Z."/>
            <person name="Liu S."/>
            <person name="Yang H."/>
        </authorList>
    </citation>
    <scope>NUCLEOTIDE SEQUENCE [LARGE SCALE GENOMIC DNA]</scope>
    <source>
        <strain evidence="16 17">TSB47</strain>
    </source>
</reference>
<dbReference type="Gene3D" id="2.60.40.10">
    <property type="entry name" value="Immunoglobulins"/>
    <property type="match status" value="10"/>
</dbReference>
<dbReference type="GO" id="GO:0009279">
    <property type="term" value="C:cell outer membrane"/>
    <property type="evidence" value="ECO:0007669"/>
    <property type="project" value="UniProtKB-SubCell"/>
</dbReference>
<dbReference type="Gene3D" id="2.160.20.10">
    <property type="entry name" value="Single-stranded right-handed beta-helix, Pectin lyase-like"/>
    <property type="match status" value="1"/>
</dbReference>
<dbReference type="SMART" id="SM00060">
    <property type="entry name" value="FN3"/>
    <property type="match status" value="4"/>
</dbReference>
<dbReference type="GO" id="GO:0016829">
    <property type="term" value="F:lyase activity"/>
    <property type="evidence" value="ECO:0007669"/>
    <property type="project" value="UniProtKB-KW"/>
</dbReference>
<evidence type="ECO:0000313" key="17">
    <source>
        <dbReference type="Proteomes" id="UP000078486"/>
    </source>
</evidence>
<dbReference type="STRING" id="1184151.AW736_03085"/>
<dbReference type="PROSITE" id="PS52016">
    <property type="entry name" value="TONB_DEPENDENT_REC_3"/>
    <property type="match status" value="1"/>
</dbReference>
<evidence type="ECO:0000256" key="12">
    <source>
        <dbReference type="PROSITE-ProRule" id="PRU01360"/>
    </source>
</evidence>
<dbReference type="InterPro" id="IPR003599">
    <property type="entry name" value="Ig_sub"/>
</dbReference>
<evidence type="ECO:0000256" key="8">
    <source>
        <dbReference type="ARBA" id="ARBA00023004"/>
    </source>
</evidence>
<dbReference type="Gene3D" id="2.170.130.10">
    <property type="entry name" value="TonB-dependent receptor, plug domain"/>
    <property type="match status" value="1"/>
</dbReference>
<dbReference type="InterPro" id="IPR013783">
    <property type="entry name" value="Ig-like_fold"/>
</dbReference>